<organism evidence="2 3">
    <name type="scientific">Phytophthora megakarya</name>
    <dbReference type="NCBI Taxonomy" id="4795"/>
    <lineage>
        <taxon>Eukaryota</taxon>
        <taxon>Sar</taxon>
        <taxon>Stramenopiles</taxon>
        <taxon>Oomycota</taxon>
        <taxon>Peronosporomycetes</taxon>
        <taxon>Peronosporales</taxon>
        <taxon>Peronosporaceae</taxon>
        <taxon>Phytophthora</taxon>
    </lineage>
</organism>
<dbReference type="Proteomes" id="UP000198211">
    <property type="component" value="Unassembled WGS sequence"/>
</dbReference>
<feature type="transmembrane region" description="Helical" evidence="1">
    <location>
        <begin position="410"/>
        <end position="431"/>
    </location>
</feature>
<feature type="transmembrane region" description="Helical" evidence="1">
    <location>
        <begin position="485"/>
        <end position="504"/>
    </location>
</feature>
<evidence type="ECO:0000313" key="3">
    <source>
        <dbReference type="Proteomes" id="UP000198211"/>
    </source>
</evidence>
<feature type="transmembrane region" description="Helical" evidence="1">
    <location>
        <begin position="581"/>
        <end position="600"/>
    </location>
</feature>
<evidence type="ECO:0000256" key="1">
    <source>
        <dbReference type="SAM" id="Phobius"/>
    </source>
</evidence>
<accession>A0A225WYS5</accession>
<dbReference type="AlphaFoldDB" id="A0A225WYS5"/>
<comment type="caution">
    <text evidence="2">The sequence shown here is derived from an EMBL/GenBank/DDBJ whole genome shotgun (WGS) entry which is preliminary data.</text>
</comment>
<feature type="transmembrane region" description="Helical" evidence="1">
    <location>
        <begin position="34"/>
        <end position="62"/>
    </location>
</feature>
<keyword evidence="1" id="KW-0812">Transmembrane</keyword>
<reference evidence="3" key="1">
    <citation type="submission" date="2017-03" db="EMBL/GenBank/DDBJ databases">
        <title>Phytopthora megakarya and P. palmivora, two closely related causual agents of cacao black pod achieved similar genome size and gene model numbers by different mechanisms.</title>
        <authorList>
            <person name="Ali S."/>
            <person name="Shao J."/>
            <person name="Larry D.J."/>
            <person name="Kronmiller B."/>
            <person name="Shen D."/>
            <person name="Strem M.D."/>
            <person name="Melnick R.L."/>
            <person name="Guiltinan M.J."/>
            <person name="Tyler B.M."/>
            <person name="Meinhardt L.W."/>
            <person name="Bailey B.A."/>
        </authorList>
    </citation>
    <scope>NUCLEOTIDE SEQUENCE [LARGE SCALE GENOMIC DNA]</scope>
    <source>
        <strain evidence="3">zdho120</strain>
    </source>
</reference>
<feature type="transmembrane region" description="Helical" evidence="1">
    <location>
        <begin position="516"/>
        <end position="535"/>
    </location>
</feature>
<keyword evidence="1" id="KW-1133">Transmembrane helix</keyword>
<evidence type="ECO:0008006" key="4">
    <source>
        <dbReference type="Google" id="ProtNLM"/>
    </source>
</evidence>
<name>A0A225WYS5_9STRA</name>
<sequence length="769" mass="85657">MPTTGIEPTTPVNLWGTEYYAQEAEIRRNRKWNLLLQPAVLASYLAIGGRAVFGPLAIFVLFTFTSYLSDGTVFIKADSSFFAFTEADMSLAGGCTACLGPCKIGLLKYSMFNGSALTIAPTFNAFSALAQRESLYDFSALSKEALALAENLDSNGAVCQSGLSDWGSTYSAVKGTPYQIMNIITTLKLSVAPQMVRELEEAITNGEECLSTWNMIAIGRLFMYPTKAGDSNFGKVAAVDINVFPDFTECRAQVKADFGAIGSKLAMATNGENILSVVPDVLTLFPYIFTSSIPRVSRVVPAGNTHFGAKSVVQPQLRGYYGGCRVREVNTTGIYIEATCSVSKHWEMYGLMIHSPDDIPLCSTGDVCIRNYYNSNWEWVNGFAPDIPGRTLITANTFRNRYADKVELNVLPGLAVVQILSMGIVSLYQVMSHKRSVLLTQIWAYRCQMGRMQVLYLGQVIYHLVNNSDLYWLGLATGTLTTESIANLTCCFFVFSYSFVNLVNARSGDQKLSRHFRLTWETMQLITTIFVWTMLRSVQQKSLLYIITENSEILRKNSVRGATFCGLNDACILFRVSVPTVVTMLSVTLGSLATILTFIVKKLSAKAISSDRTAQRSLTRLLTIRIMNPTQVTAFIPESVEGFERRYNETLLDTLTSFERHCIGGPFRKLFHDCDDIAYVMYHGRRCTTVEALLMTGHLYYGDHIYEATSVVLLLISRILPHRFLRTFNLLLLRWYVNPRQGTLSHALSCTWYVASEERHELPGAVPIA</sequence>
<dbReference type="EMBL" id="NBNE01000116">
    <property type="protein sequence ID" value="OWZ22703.1"/>
    <property type="molecule type" value="Genomic_DNA"/>
</dbReference>
<gene>
    <name evidence="2" type="ORF">PHMEG_0002557</name>
</gene>
<keyword evidence="1" id="KW-0472">Membrane</keyword>
<keyword evidence="3" id="KW-1185">Reference proteome</keyword>
<dbReference type="OrthoDB" id="123480at2759"/>
<protein>
    <recommendedName>
        <fullName evidence="4">Transmembrane protein</fullName>
    </recommendedName>
</protein>
<proteinExistence type="predicted"/>
<evidence type="ECO:0000313" key="2">
    <source>
        <dbReference type="EMBL" id="OWZ22703.1"/>
    </source>
</evidence>